<accession>A0A7M5V8J3</accession>
<dbReference type="EnsemblMetazoa" id="CLYHEMT011512.3">
    <property type="protein sequence ID" value="CLYHEMP011512.3"/>
    <property type="gene ID" value="CLYHEMG011512"/>
</dbReference>
<protein>
    <submittedName>
        <fullName evidence="2">Uncharacterized protein</fullName>
    </submittedName>
</protein>
<evidence type="ECO:0000256" key="1">
    <source>
        <dbReference type="SAM" id="Phobius"/>
    </source>
</evidence>
<feature type="transmembrane region" description="Helical" evidence="1">
    <location>
        <begin position="218"/>
        <end position="240"/>
    </location>
</feature>
<keyword evidence="1" id="KW-1133">Transmembrane helix</keyword>
<sequence>MLRQKHMVFFTWIQDTNAGHVKDYKDVEDFDQPLNQTKKPFTKEQSTQQINDFYYIDDMSDSYDEKSYHKRDDLTLHCIPEEGSELTHENFRHSGVRLLPTYGKNHDETQSNDSTCTSIEEGGTTITRTVSQNTKRKIFLAVFLFLVTLSQGFMAWYGAEKTRCKKTTTKSATLAPIFMFGIAVIEIFFSTLVITITFTRKLREKYKVCTNTRLIVKLVTACLIVLLLIYLSLVCFVELFSEEYDGCRYKKILLKAQAIMTVVQGCLFVILIYI</sequence>
<proteinExistence type="predicted"/>
<feature type="transmembrane region" description="Helical" evidence="1">
    <location>
        <begin position="138"/>
        <end position="157"/>
    </location>
</feature>
<reference evidence="2" key="1">
    <citation type="submission" date="2021-01" db="UniProtKB">
        <authorList>
            <consortium name="EnsemblMetazoa"/>
        </authorList>
    </citation>
    <scope>IDENTIFICATION</scope>
</reference>
<keyword evidence="1" id="KW-0812">Transmembrane</keyword>
<evidence type="ECO:0000313" key="2">
    <source>
        <dbReference type="EnsemblMetazoa" id="CLYHEMP011512.3"/>
    </source>
</evidence>
<dbReference type="Proteomes" id="UP000594262">
    <property type="component" value="Unplaced"/>
</dbReference>
<evidence type="ECO:0000313" key="3">
    <source>
        <dbReference type="Proteomes" id="UP000594262"/>
    </source>
</evidence>
<keyword evidence="3" id="KW-1185">Reference proteome</keyword>
<feature type="transmembrane region" description="Helical" evidence="1">
    <location>
        <begin position="252"/>
        <end position="273"/>
    </location>
</feature>
<dbReference type="RefSeq" id="XP_066918014.1">
    <property type="nucleotide sequence ID" value="XM_067061913.1"/>
</dbReference>
<keyword evidence="1" id="KW-0472">Membrane</keyword>
<organism evidence="2 3">
    <name type="scientific">Clytia hemisphaerica</name>
    <dbReference type="NCBI Taxonomy" id="252671"/>
    <lineage>
        <taxon>Eukaryota</taxon>
        <taxon>Metazoa</taxon>
        <taxon>Cnidaria</taxon>
        <taxon>Hydrozoa</taxon>
        <taxon>Hydroidolina</taxon>
        <taxon>Leptothecata</taxon>
        <taxon>Obeliida</taxon>
        <taxon>Clytiidae</taxon>
        <taxon>Clytia</taxon>
    </lineage>
</organism>
<feature type="transmembrane region" description="Helical" evidence="1">
    <location>
        <begin position="177"/>
        <end position="198"/>
    </location>
</feature>
<dbReference type="GeneID" id="136805325"/>
<name>A0A7M5V8J3_9CNID</name>
<dbReference type="AlphaFoldDB" id="A0A7M5V8J3"/>